<organism evidence="2 3">
    <name type="scientific">Ancylostoma caninum</name>
    <name type="common">Dog hookworm</name>
    <dbReference type="NCBI Taxonomy" id="29170"/>
    <lineage>
        <taxon>Eukaryota</taxon>
        <taxon>Metazoa</taxon>
        <taxon>Ecdysozoa</taxon>
        <taxon>Nematoda</taxon>
        <taxon>Chromadorea</taxon>
        <taxon>Rhabditida</taxon>
        <taxon>Rhabditina</taxon>
        <taxon>Rhabditomorpha</taxon>
        <taxon>Strongyloidea</taxon>
        <taxon>Ancylostomatidae</taxon>
        <taxon>Ancylostomatinae</taxon>
        <taxon>Ancylostoma</taxon>
    </lineage>
</organism>
<protein>
    <submittedName>
        <fullName evidence="2">Uncharacterized protein</fullName>
    </submittedName>
</protein>
<name>A0A368GID7_ANCCA</name>
<evidence type="ECO:0000313" key="3">
    <source>
        <dbReference type="Proteomes" id="UP000252519"/>
    </source>
</evidence>
<keyword evidence="3" id="KW-1185">Reference proteome</keyword>
<gene>
    <name evidence="2" type="ORF">ANCCAN_11208</name>
</gene>
<dbReference type="EMBL" id="JOJR01000178">
    <property type="protein sequence ID" value="RCN42820.1"/>
    <property type="molecule type" value="Genomic_DNA"/>
</dbReference>
<reference evidence="2 3" key="1">
    <citation type="submission" date="2014-10" db="EMBL/GenBank/DDBJ databases">
        <title>Draft genome of the hookworm Ancylostoma caninum.</title>
        <authorList>
            <person name="Mitreva M."/>
        </authorList>
    </citation>
    <scope>NUCLEOTIDE SEQUENCE [LARGE SCALE GENOMIC DNA]</scope>
    <source>
        <strain evidence="2 3">Baltimore</strain>
    </source>
</reference>
<feature type="signal peptide" evidence="1">
    <location>
        <begin position="1"/>
        <end position="23"/>
    </location>
</feature>
<feature type="chain" id="PRO_5016861299" evidence="1">
    <location>
        <begin position="24"/>
        <end position="136"/>
    </location>
</feature>
<evidence type="ECO:0000256" key="1">
    <source>
        <dbReference type="SAM" id="SignalP"/>
    </source>
</evidence>
<sequence length="136" mass="15114">MAVVNRNIVISACLLWLVQLVFCEFPSCLTTTPSDSISLNVDCKKLDTSVEVSNNCAGSVRLYAFFEPIETGMRSMFFKVKQGATASIILSRAIRKWTWNGLLNEAAVVIYAWTNLKDPSLEQIWQKTLNGSLSCA</sequence>
<comment type="caution">
    <text evidence="2">The sequence shown here is derived from an EMBL/GenBank/DDBJ whole genome shotgun (WGS) entry which is preliminary data.</text>
</comment>
<proteinExistence type="predicted"/>
<keyword evidence="1" id="KW-0732">Signal</keyword>
<dbReference type="AlphaFoldDB" id="A0A368GID7"/>
<dbReference type="OrthoDB" id="5796679at2759"/>
<evidence type="ECO:0000313" key="2">
    <source>
        <dbReference type="EMBL" id="RCN42820.1"/>
    </source>
</evidence>
<accession>A0A368GID7</accession>
<dbReference type="Proteomes" id="UP000252519">
    <property type="component" value="Unassembled WGS sequence"/>
</dbReference>